<dbReference type="InterPro" id="IPR036866">
    <property type="entry name" value="RibonucZ/Hydroxyglut_hydro"/>
</dbReference>
<accession>A0ABD4JKD8</accession>
<name>A0ABD4JKD8_9BACT</name>
<gene>
    <name evidence="2" type="ORF">CCAL12919_06035</name>
</gene>
<dbReference type="AlphaFoldDB" id="A0ABD4JKD8"/>
<dbReference type="Proteomes" id="UP001318760">
    <property type="component" value="Unassembled WGS sequence"/>
</dbReference>
<dbReference type="RefSeq" id="WP_336613588.1">
    <property type="nucleotide sequence ID" value="NZ_JADBHS010000010.1"/>
</dbReference>
<dbReference type="PANTHER" id="PTHR15032">
    <property type="entry name" value="N-ACYL-PHOSPHATIDYLETHANOLAMINE-HYDROLYZING PHOSPHOLIPASE D"/>
    <property type="match status" value="1"/>
</dbReference>
<dbReference type="InterPro" id="IPR001279">
    <property type="entry name" value="Metallo-B-lactamas"/>
</dbReference>
<organism evidence="2 3">
    <name type="scientific">Campylobacter californiensis</name>
    <dbReference type="NCBI Taxonomy" id="1032243"/>
    <lineage>
        <taxon>Bacteria</taxon>
        <taxon>Pseudomonadati</taxon>
        <taxon>Campylobacterota</taxon>
        <taxon>Epsilonproteobacteria</taxon>
        <taxon>Campylobacterales</taxon>
        <taxon>Campylobacteraceae</taxon>
        <taxon>Campylobacter</taxon>
    </lineage>
</organism>
<sequence length="342" mass="38867">MFGVLAAYVYRDIGALPEPSRFANLRYYKDGQFISPEPILYYPERRTGKVGYFGHFGPSINGPRSPMPRVELGKNSFGEPENFAYYWLGHSSGILELNGARILIDPVLKNGGPLFLVPRFEPSVISKKELPDIDIVLITHDHYDHLEADTIRYLADKARHFIVPLGVDSRIISWGVPKDKITALGWGEDAELFGVKFKAREAVHYSMRWTNDRDKTLWVSYVIEGAGLRLFWSGDSGYGKHFGRIGDEFGEFDVAFLELDASNPGWPNTHMFGNEAVRASMDLKAKRIVPIHWGVFNLGANAWNENIIKAANEAKQLGVRLDVPKQGERYDLNYQTQVWWEE</sequence>
<dbReference type="SUPFAM" id="SSF56281">
    <property type="entry name" value="Metallo-hydrolase/oxidoreductase"/>
    <property type="match status" value="1"/>
</dbReference>
<dbReference type="EMBL" id="JADBHS010000010">
    <property type="protein sequence ID" value="MBE2986691.1"/>
    <property type="molecule type" value="Genomic_DNA"/>
</dbReference>
<feature type="domain" description="Metallo-beta-lactamase" evidence="1">
    <location>
        <begin position="101"/>
        <end position="293"/>
    </location>
</feature>
<reference evidence="2 3" key="1">
    <citation type="submission" date="2020-10" db="EMBL/GenBank/DDBJ databases">
        <title>Campylobacter californiensis sp. nov. isolated from cattle and feral swine in California.</title>
        <authorList>
            <person name="Miller W.G."/>
        </authorList>
    </citation>
    <scope>NUCLEOTIDE SEQUENCE [LARGE SCALE GENOMIC DNA]</scope>
    <source>
        <strain evidence="2 3">RM12919</strain>
    </source>
</reference>
<dbReference type="Gene3D" id="3.60.15.10">
    <property type="entry name" value="Ribonuclease Z/Hydroxyacylglutathione hydrolase-like"/>
    <property type="match status" value="1"/>
</dbReference>
<evidence type="ECO:0000313" key="3">
    <source>
        <dbReference type="Proteomes" id="UP001318760"/>
    </source>
</evidence>
<evidence type="ECO:0000259" key="1">
    <source>
        <dbReference type="Pfam" id="PF12706"/>
    </source>
</evidence>
<dbReference type="Pfam" id="PF12706">
    <property type="entry name" value="Lactamase_B_2"/>
    <property type="match status" value="1"/>
</dbReference>
<dbReference type="PANTHER" id="PTHR15032:SF4">
    <property type="entry name" value="N-ACYL-PHOSPHATIDYLETHANOLAMINE-HYDROLYZING PHOSPHOLIPASE D"/>
    <property type="match status" value="1"/>
</dbReference>
<comment type="caution">
    <text evidence="2">The sequence shown here is derived from an EMBL/GenBank/DDBJ whole genome shotgun (WGS) entry which is preliminary data.</text>
</comment>
<protein>
    <submittedName>
        <fullName evidence="2">MBL fold metallo-hydrolase</fullName>
    </submittedName>
</protein>
<proteinExistence type="predicted"/>
<evidence type="ECO:0000313" key="2">
    <source>
        <dbReference type="EMBL" id="MBE2986691.1"/>
    </source>
</evidence>